<dbReference type="InterPro" id="IPR003593">
    <property type="entry name" value="AAA+_ATPase"/>
</dbReference>
<dbReference type="SUPFAM" id="SSF52540">
    <property type="entry name" value="P-loop containing nucleoside triphosphate hydrolases"/>
    <property type="match status" value="1"/>
</dbReference>
<dbReference type="EMBL" id="CAOQHR010000004">
    <property type="protein sequence ID" value="CAI6334154.1"/>
    <property type="molecule type" value="Genomic_DNA"/>
</dbReference>
<sequence length="1073" mass="120589">MNKHASTHTIKQALSSTGSSSPILIPTPTSLDSTGTALMEESGETSKTATSTDKQDGLQSTLPTPTPDKEDNQSGLADATTKPKINGKTVGRNKVKEEGKLMSRKNEKRKKKKKAVKEELSSSASSSDSSDDDTSSDDESSEDERQKRNRKKKLARKAAQKKKAAKLKAQKKKAKKSKRDLSSDDSDASTESDSDSESDSSEEDEKKKRKKVKAKAKKKKHSKKYQSSSDDSSSSSSSSSSSESDSSEDEKVKRKRSKKKGKKSKAIDSDSSVETEDEPDQQVVPSRLTAADIKEYQIRRDQLAAAAAAATLNPQTDATDKAEKTVSGKKRKKNGLVFKRVDQVWDMKIRDYKYMESAAEQKDEFDSVFTVRRKFGWDNKYLETKVDIKSKLLRDALQVVFKDCKSISLVEDSPSIQPSMLYHFYREIKTHTRKTLKSKLRSAKKRKDRKQLTQQIAQCKLLLRYIDEDYKETRKTLKPMLKAGTITYNLIWALFKPNTIIYTPTYGNKDDPRCFKVDYCYEEEDWFGNKKWNIEGRYLEYDGKVFGLGDHFVQILFFKGPRRISNVGAYPLSYHKNPEALREQLVERGKKFVSLQGMNYRFQKGLAYRKVKRVVMKFNINGRVMVDPALFRRIESNYPLSYIRADELDNEDEDDDSDSGGGCGCGSGSDSEEEQEEADDEDGDNDPSSKIKKPKGRVVMWKDKNGKRYLIRVSSSTPGPDITSQSLDVVHDPESDASNNHIFTEEELLIASPVVLGFSFSEKAWVEFSLAGLEEIQWNNEAFDTLVLAPQIKQNLKGLVSSHRFDAARTIDDVIVGKGKGLNVVLHGPPGVGKTLTGESIAEYLRCPLYAVSSGELGTSAPQLERDLNRIMDITHAWGAILLLDEADVFLEARQPHDIHRNALVSVFLRLTEYYQGILFLTTNRVATFDEAFQSRIHMGIRYENLGMKARKKIWMHHVGKVIAMSSTPSSSSLSNGDANAGEGDTSSETTTTEDTDTRKCKKFDDADYDELSKKVMNGRQIKNAVKTSQAIAVAEKRAFGMEYVKRVMDAHEAFEEDMKGGHGYRDAMRSYT</sequence>
<dbReference type="Pfam" id="PF22942">
    <property type="entry name" value="DUF7025"/>
    <property type="match status" value="1"/>
</dbReference>
<feature type="compositionally biased region" description="Basic residues" evidence="1">
    <location>
        <begin position="147"/>
        <end position="178"/>
    </location>
</feature>
<feature type="compositionally biased region" description="Acidic residues" evidence="1">
    <location>
        <begin position="648"/>
        <end position="658"/>
    </location>
</feature>
<feature type="compositionally biased region" description="Basic residues" evidence="1">
    <location>
        <begin position="253"/>
        <end position="264"/>
    </location>
</feature>
<feature type="compositionally biased region" description="Basic and acidic residues" evidence="1">
    <location>
        <begin position="94"/>
        <end position="105"/>
    </location>
</feature>
<feature type="region of interest" description="Disordered" evidence="1">
    <location>
        <begin position="1"/>
        <end position="288"/>
    </location>
</feature>
<dbReference type="PANTHER" id="PTHR46411">
    <property type="entry name" value="FAMILY ATPASE, PUTATIVE-RELATED"/>
    <property type="match status" value="1"/>
</dbReference>
<evidence type="ECO:0000313" key="3">
    <source>
        <dbReference type="EMBL" id="CAI6334154.1"/>
    </source>
</evidence>
<feature type="compositionally biased region" description="Low complexity" evidence="1">
    <location>
        <begin position="982"/>
        <end position="993"/>
    </location>
</feature>
<dbReference type="GO" id="GO:0005524">
    <property type="term" value="F:ATP binding"/>
    <property type="evidence" value="ECO:0007669"/>
    <property type="project" value="InterPro"/>
</dbReference>
<keyword evidence="4" id="KW-1185">Reference proteome</keyword>
<comment type="caution">
    <text evidence="3">The sequence shown here is derived from an EMBL/GenBank/DDBJ whole genome shotgun (WGS) entry which is preliminary data.</text>
</comment>
<name>A0A9W4UF31_9PLEO</name>
<accession>A0A9W4UF31</accession>
<feature type="compositionally biased region" description="Acidic residues" evidence="1">
    <location>
        <begin position="271"/>
        <end position="280"/>
    </location>
</feature>
<evidence type="ECO:0000259" key="2">
    <source>
        <dbReference type="SMART" id="SM00382"/>
    </source>
</evidence>
<feature type="compositionally biased region" description="Basic residues" evidence="1">
    <location>
        <begin position="106"/>
        <end position="115"/>
    </location>
</feature>
<feature type="compositionally biased region" description="Basic residues" evidence="1">
    <location>
        <begin position="207"/>
        <end position="224"/>
    </location>
</feature>
<proteinExistence type="predicted"/>
<dbReference type="InterPro" id="IPR003959">
    <property type="entry name" value="ATPase_AAA_core"/>
</dbReference>
<evidence type="ECO:0000313" key="4">
    <source>
        <dbReference type="Proteomes" id="UP001152607"/>
    </source>
</evidence>
<dbReference type="SMART" id="SM00382">
    <property type="entry name" value="AAA"/>
    <property type="match status" value="1"/>
</dbReference>
<reference evidence="3" key="1">
    <citation type="submission" date="2023-01" db="EMBL/GenBank/DDBJ databases">
        <authorList>
            <person name="Van Ghelder C."/>
            <person name="Rancurel C."/>
        </authorList>
    </citation>
    <scope>NUCLEOTIDE SEQUENCE</scope>
    <source>
        <strain evidence="3">CNCM I-4278</strain>
    </source>
</reference>
<dbReference type="GO" id="GO:0016887">
    <property type="term" value="F:ATP hydrolysis activity"/>
    <property type="evidence" value="ECO:0007669"/>
    <property type="project" value="InterPro"/>
</dbReference>
<dbReference type="InterPro" id="IPR054289">
    <property type="entry name" value="DUF7025"/>
</dbReference>
<gene>
    <name evidence="3" type="ORF">PDIGIT_LOCUS7208</name>
</gene>
<dbReference type="Proteomes" id="UP001152607">
    <property type="component" value="Unassembled WGS sequence"/>
</dbReference>
<dbReference type="Pfam" id="PF00004">
    <property type="entry name" value="AAA"/>
    <property type="match status" value="1"/>
</dbReference>
<evidence type="ECO:0000256" key="1">
    <source>
        <dbReference type="SAM" id="MobiDB-lite"/>
    </source>
</evidence>
<protein>
    <recommendedName>
        <fullName evidence="2">AAA+ ATPase domain-containing protein</fullName>
    </recommendedName>
</protein>
<feature type="compositionally biased region" description="Acidic residues" evidence="1">
    <location>
        <begin position="129"/>
        <end position="142"/>
    </location>
</feature>
<dbReference type="Gene3D" id="3.40.50.300">
    <property type="entry name" value="P-loop containing nucleotide triphosphate hydrolases"/>
    <property type="match status" value="1"/>
</dbReference>
<dbReference type="AlphaFoldDB" id="A0A9W4UF31"/>
<dbReference type="PANTHER" id="PTHR46411:SF1">
    <property type="entry name" value="FAMILY ATPASE, PUTATIVE (AFU_ORTHOLOGUE AFUA_7G05752)-RELATED"/>
    <property type="match status" value="1"/>
</dbReference>
<dbReference type="InterPro" id="IPR027417">
    <property type="entry name" value="P-loop_NTPase"/>
</dbReference>
<feature type="compositionally biased region" description="Polar residues" evidence="1">
    <location>
        <begin position="45"/>
        <end position="63"/>
    </location>
</feature>
<feature type="compositionally biased region" description="Low complexity" evidence="1">
    <location>
        <begin position="14"/>
        <end position="31"/>
    </location>
</feature>
<feature type="compositionally biased region" description="Acidic residues" evidence="1">
    <location>
        <begin position="670"/>
        <end position="685"/>
    </location>
</feature>
<feature type="region of interest" description="Disordered" evidence="1">
    <location>
        <begin position="967"/>
        <end position="997"/>
    </location>
</feature>
<feature type="domain" description="AAA+ ATPase" evidence="2">
    <location>
        <begin position="820"/>
        <end position="944"/>
    </location>
</feature>
<organism evidence="3 4">
    <name type="scientific">Periconia digitata</name>
    <dbReference type="NCBI Taxonomy" id="1303443"/>
    <lineage>
        <taxon>Eukaryota</taxon>
        <taxon>Fungi</taxon>
        <taxon>Dikarya</taxon>
        <taxon>Ascomycota</taxon>
        <taxon>Pezizomycotina</taxon>
        <taxon>Dothideomycetes</taxon>
        <taxon>Pleosporomycetidae</taxon>
        <taxon>Pleosporales</taxon>
        <taxon>Massarineae</taxon>
        <taxon>Periconiaceae</taxon>
        <taxon>Periconia</taxon>
    </lineage>
</organism>
<dbReference type="OrthoDB" id="10042665at2759"/>
<feature type="compositionally biased region" description="Acidic residues" evidence="1">
    <location>
        <begin position="183"/>
        <end position="203"/>
    </location>
</feature>
<feature type="region of interest" description="Disordered" evidence="1">
    <location>
        <begin position="648"/>
        <end position="697"/>
    </location>
</feature>
<dbReference type="CDD" id="cd19481">
    <property type="entry name" value="RecA-like_protease"/>
    <property type="match status" value="1"/>
</dbReference>
<feature type="compositionally biased region" description="Low complexity" evidence="1">
    <location>
        <begin position="225"/>
        <end position="244"/>
    </location>
</feature>